<dbReference type="AlphaFoldDB" id="A0A7X0LU69"/>
<accession>A0A7X0LU69</accession>
<comment type="caution">
    <text evidence="1">The sequence shown here is derived from an EMBL/GenBank/DDBJ whole genome shotgun (WGS) entry which is preliminary data.</text>
</comment>
<keyword evidence="2" id="KW-1185">Reference proteome</keyword>
<name>A0A7X0LU69_9BACI</name>
<evidence type="ECO:0000313" key="1">
    <source>
        <dbReference type="EMBL" id="MBB6444238.1"/>
    </source>
</evidence>
<organism evidence="1 2">
    <name type="scientific">Bacillus benzoevorans</name>
    <dbReference type="NCBI Taxonomy" id="1456"/>
    <lineage>
        <taxon>Bacteria</taxon>
        <taxon>Bacillati</taxon>
        <taxon>Bacillota</taxon>
        <taxon>Bacilli</taxon>
        <taxon>Bacillales</taxon>
        <taxon>Bacillaceae</taxon>
        <taxon>Bacillus</taxon>
    </lineage>
</organism>
<dbReference type="RefSeq" id="WP_184523747.1">
    <property type="nucleotide sequence ID" value="NZ_JACHGK010000002.1"/>
</dbReference>
<dbReference type="Proteomes" id="UP000531594">
    <property type="component" value="Unassembled WGS sequence"/>
</dbReference>
<evidence type="ECO:0000313" key="2">
    <source>
        <dbReference type="Proteomes" id="UP000531594"/>
    </source>
</evidence>
<sequence>MMWVITVYLKGNLSTMFEFNSEKEAKEAFKNIHGCKILTEVINFHNPSYALVAV</sequence>
<gene>
    <name evidence="1" type="ORF">HNR53_000846</name>
</gene>
<proteinExistence type="predicted"/>
<reference evidence="1 2" key="1">
    <citation type="submission" date="2020-08" db="EMBL/GenBank/DDBJ databases">
        <title>Genomic Encyclopedia of Type Strains, Phase IV (KMG-IV): sequencing the most valuable type-strain genomes for metagenomic binning, comparative biology and taxonomic classification.</title>
        <authorList>
            <person name="Goeker M."/>
        </authorList>
    </citation>
    <scope>NUCLEOTIDE SEQUENCE [LARGE SCALE GENOMIC DNA]</scope>
    <source>
        <strain evidence="1 2">DSM 5391</strain>
    </source>
</reference>
<protein>
    <submittedName>
        <fullName evidence="1">Uncharacterized protein</fullName>
    </submittedName>
</protein>
<dbReference type="EMBL" id="JACHGK010000002">
    <property type="protein sequence ID" value="MBB6444238.1"/>
    <property type="molecule type" value="Genomic_DNA"/>
</dbReference>